<dbReference type="Proteomes" id="UP001261666">
    <property type="component" value="Unassembled WGS sequence"/>
</dbReference>
<proteinExistence type="predicted"/>
<dbReference type="EMBL" id="JAVIZJ010000021">
    <property type="protein sequence ID" value="MDR6212254.1"/>
    <property type="molecule type" value="Genomic_DNA"/>
</dbReference>
<reference evidence="1" key="1">
    <citation type="submission" date="2023-08" db="EMBL/GenBank/DDBJ databases">
        <title>Functional and genomic diversity of the sorghum phyllosphere microbiome.</title>
        <authorList>
            <person name="Shade A."/>
        </authorList>
    </citation>
    <scope>NUCLEOTIDE SEQUENCE</scope>
    <source>
        <strain evidence="1">SORGH_AS_0885</strain>
    </source>
</reference>
<evidence type="ECO:0000313" key="1">
    <source>
        <dbReference type="EMBL" id="MDR6212254.1"/>
    </source>
</evidence>
<organism evidence="1 2">
    <name type="scientific">Nocardioides zeae</name>
    <dbReference type="NCBI Taxonomy" id="1457234"/>
    <lineage>
        <taxon>Bacteria</taxon>
        <taxon>Bacillati</taxon>
        <taxon>Actinomycetota</taxon>
        <taxon>Actinomycetes</taxon>
        <taxon>Propionibacteriales</taxon>
        <taxon>Nocardioidaceae</taxon>
        <taxon>Nocardioides</taxon>
    </lineage>
</organism>
<keyword evidence="2" id="KW-1185">Reference proteome</keyword>
<gene>
    <name evidence="1" type="ORF">QE364_003989</name>
</gene>
<protein>
    <submittedName>
        <fullName evidence="1">Uncharacterized protein</fullName>
    </submittedName>
</protein>
<evidence type="ECO:0000313" key="2">
    <source>
        <dbReference type="Proteomes" id="UP001261666"/>
    </source>
</evidence>
<accession>A0ACC6INE3</accession>
<name>A0ACC6INE3_9ACTN</name>
<sequence length="276" mass="31546">MQIDPHEPFLAAAANDPFELRDLLVQWDEQSAARISWLNEVMGQTLPLDLPSLQPVWEWLLAWRHGDREEARGQERSIWWTGPTDDPGHLLVIGVEAVVQFNYRTLWARHPKLVHSVDIDTKKRLRTQGHHHVGLDLIPVTEHTLTCVGVSDPVRRYKYLMSRDFVSPDLLAHAAESAEFMIADREVELSTEPPAARTLLDSLVVEDSDFDHFSVEIQIEEGWAKLEPDRVERLVAVLRELRGVHEVDHYDVDTLRINTDLSAEQLRAALAATRSI</sequence>
<comment type="caution">
    <text evidence="1">The sequence shown here is derived from an EMBL/GenBank/DDBJ whole genome shotgun (WGS) entry which is preliminary data.</text>
</comment>